<evidence type="ECO:0000313" key="11">
    <source>
        <dbReference type="Proteomes" id="UP000451233"/>
    </source>
</evidence>
<keyword evidence="7" id="KW-0249">Electron transport</keyword>
<evidence type="ECO:0000256" key="8">
    <source>
        <dbReference type="ARBA" id="ARBA00023004"/>
    </source>
</evidence>
<comment type="function">
    <text evidence="1">The reaction center of purple bacteria contains a tightly bound cytochrome molecule which re-reduces the photo oxidized primary electron donor.</text>
</comment>
<name>A0A7K1XZC8_9SPHI</name>
<dbReference type="Pfam" id="PF02276">
    <property type="entry name" value="CytoC_RC"/>
    <property type="match status" value="1"/>
</dbReference>
<evidence type="ECO:0000256" key="9">
    <source>
        <dbReference type="SAM" id="SignalP"/>
    </source>
</evidence>
<evidence type="ECO:0000313" key="10">
    <source>
        <dbReference type="EMBL" id="MXV16158.1"/>
    </source>
</evidence>
<accession>A0A7K1XZC8</accession>
<sequence length="136" mass="15221">MLKKNKITTVLCILVFIALGVASTAQQQQKERPKNLLILPKDISEGALDTIMHNYNDALGVKCNYCHSPINKDNPKDLDYASDSKAAKRISRDMMKMTKAINEQFFKDHVNDKGEASEAISCISCHNGQEYPAFTK</sequence>
<dbReference type="AlphaFoldDB" id="A0A7K1XZC8"/>
<keyword evidence="5" id="KW-0349">Heme</keyword>
<gene>
    <name evidence="10" type="ORF">GS398_12655</name>
</gene>
<comment type="caution">
    <text evidence="10">The sequence shown here is derived from an EMBL/GenBank/DDBJ whole genome shotgun (WGS) entry which is preliminary data.</text>
</comment>
<evidence type="ECO:0000256" key="1">
    <source>
        <dbReference type="ARBA" id="ARBA00003196"/>
    </source>
</evidence>
<feature type="signal peptide" evidence="9">
    <location>
        <begin position="1"/>
        <end position="27"/>
    </location>
</feature>
<evidence type="ECO:0000256" key="7">
    <source>
        <dbReference type="ARBA" id="ARBA00022982"/>
    </source>
</evidence>
<dbReference type="InterPro" id="IPR003158">
    <property type="entry name" value="Photosyn_RC_cyt_c-su"/>
</dbReference>
<evidence type="ECO:0000256" key="2">
    <source>
        <dbReference type="ARBA" id="ARBA00015978"/>
    </source>
</evidence>
<keyword evidence="9" id="KW-0732">Signal</keyword>
<dbReference type="RefSeq" id="WP_160907175.1">
    <property type="nucleotide sequence ID" value="NZ_WVHS01000003.1"/>
</dbReference>
<dbReference type="NCBIfam" id="NF033196">
    <property type="entry name" value="c_type_nonphoto"/>
    <property type="match status" value="1"/>
</dbReference>
<reference evidence="10 11" key="1">
    <citation type="submission" date="2019-11" db="EMBL/GenBank/DDBJ databases">
        <title>Pedobacter sp. HMF7056 Genome sequencing and assembly.</title>
        <authorList>
            <person name="Kang H."/>
            <person name="Kim H."/>
            <person name="Joh K."/>
        </authorList>
    </citation>
    <scope>NUCLEOTIDE SEQUENCE [LARGE SCALE GENOMIC DNA]</scope>
    <source>
        <strain evidence="10 11">HMF7056</strain>
    </source>
</reference>
<dbReference type="EMBL" id="WVHS01000003">
    <property type="protein sequence ID" value="MXV16158.1"/>
    <property type="molecule type" value="Genomic_DNA"/>
</dbReference>
<dbReference type="Gene3D" id="1.10.468.10">
    <property type="entry name" value="Photosynthetic Reaction Center, subunit C, domain 2"/>
    <property type="match status" value="1"/>
</dbReference>
<protein>
    <recommendedName>
        <fullName evidence="2">Photosynthetic reaction center cytochrome c subunit</fullName>
    </recommendedName>
</protein>
<keyword evidence="11" id="KW-1185">Reference proteome</keyword>
<keyword evidence="8" id="KW-0408">Iron</keyword>
<dbReference type="GO" id="GO:0020037">
    <property type="term" value="F:heme binding"/>
    <property type="evidence" value="ECO:0007669"/>
    <property type="project" value="InterPro"/>
</dbReference>
<proteinExistence type="predicted"/>
<dbReference type="GO" id="GO:0005506">
    <property type="term" value="F:iron ion binding"/>
    <property type="evidence" value="ECO:0007669"/>
    <property type="project" value="InterPro"/>
</dbReference>
<dbReference type="GO" id="GO:0030077">
    <property type="term" value="C:plasma membrane light-harvesting complex"/>
    <property type="evidence" value="ECO:0007669"/>
    <property type="project" value="InterPro"/>
</dbReference>
<keyword evidence="3" id="KW-0813">Transport</keyword>
<evidence type="ECO:0000256" key="3">
    <source>
        <dbReference type="ARBA" id="ARBA00022448"/>
    </source>
</evidence>
<organism evidence="10 11">
    <name type="scientific">Hufsiella ginkgonis</name>
    <dbReference type="NCBI Taxonomy" id="2695274"/>
    <lineage>
        <taxon>Bacteria</taxon>
        <taxon>Pseudomonadati</taxon>
        <taxon>Bacteroidota</taxon>
        <taxon>Sphingobacteriia</taxon>
        <taxon>Sphingobacteriales</taxon>
        <taxon>Sphingobacteriaceae</taxon>
        <taxon>Hufsiella</taxon>
    </lineage>
</organism>
<evidence type="ECO:0000256" key="5">
    <source>
        <dbReference type="ARBA" id="ARBA00022617"/>
    </source>
</evidence>
<keyword evidence="4" id="KW-0602">Photosynthesis</keyword>
<dbReference type="Proteomes" id="UP000451233">
    <property type="component" value="Unassembled WGS sequence"/>
</dbReference>
<dbReference type="SUPFAM" id="SSF48695">
    <property type="entry name" value="Multiheme cytochromes"/>
    <property type="match status" value="1"/>
</dbReference>
<feature type="chain" id="PRO_5029867730" description="Photosynthetic reaction center cytochrome c subunit" evidence="9">
    <location>
        <begin position="28"/>
        <end position="136"/>
    </location>
</feature>
<dbReference type="InterPro" id="IPR023119">
    <property type="entry name" value="Multihaem_cyt_PRC_cyt_su-like"/>
</dbReference>
<keyword evidence="6" id="KW-0479">Metal-binding</keyword>
<dbReference type="GO" id="GO:0009055">
    <property type="term" value="F:electron transfer activity"/>
    <property type="evidence" value="ECO:0007669"/>
    <property type="project" value="InterPro"/>
</dbReference>
<evidence type="ECO:0000256" key="4">
    <source>
        <dbReference type="ARBA" id="ARBA00022531"/>
    </source>
</evidence>
<evidence type="ECO:0000256" key="6">
    <source>
        <dbReference type="ARBA" id="ARBA00022723"/>
    </source>
</evidence>
<dbReference type="InterPro" id="IPR036280">
    <property type="entry name" value="Multihaem_cyt_sf"/>
</dbReference>
<dbReference type="GO" id="GO:0019684">
    <property type="term" value="P:photosynthesis, light reaction"/>
    <property type="evidence" value="ECO:0007669"/>
    <property type="project" value="InterPro"/>
</dbReference>